<dbReference type="EMBL" id="BK015473">
    <property type="protein sequence ID" value="DAE08717.1"/>
    <property type="molecule type" value="Genomic_DNA"/>
</dbReference>
<accession>A0A8S5PQA9</accession>
<sequence length="179" mass="18975">MLSMLTSAYNRNPSGNIGKLMGIFADGIDVIDAALRDVREWRNLNTAAGVVLDRVGDTYGVSRVGMDDATYRLMIITKMLAAYSGGDADTLIRAAAALIGIDESAIALSEGTAAVTLTVDELDVPTAFFGRQEAVCGMLQQAAAAGIALVLELQQPIYQSLSIGLILHDVETLTIRQVN</sequence>
<protein>
    <submittedName>
        <fullName evidence="1">Uncharacterized protein</fullName>
    </submittedName>
</protein>
<reference evidence="1" key="1">
    <citation type="journal article" date="2021" name="Proc. Natl. Acad. Sci. U.S.A.">
        <title>A Catalog of Tens of Thousands of Viruses from Human Metagenomes Reveals Hidden Associations with Chronic Diseases.</title>
        <authorList>
            <person name="Tisza M.J."/>
            <person name="Buck C.B."/>
        </authorList>
    </citation>
    <scope>NUCLEOTIDE SEQUENCE</scope>
    <source>
        <strain evidence="1">Ct3lF2</strain>
    </source>
</reference>
<evidence type="ECO:0000313" key="1">
    <source>
        <dbReference type="EMBL" id="DAE08717.1"/>
    </source>
</evidence>
<name>A0A8S5PQA9_9CAUD</name>
<organism evidence="1">
    <name type="scientific">Siphoviridae sp. ct3lF2</name>
    <dbReference type="NCBI Taxonomy" id="2825324"/>
    <lineage>
        <taxon>Viruses</taxon>
        <taxon>Duplodnaviria</taxon>
        <taxon>Heunggongvirae</taxon>
        <taxon>Uroviricota</taxon>
        <taxon>Caudoviricetes</taxon>
    </lineage>
</organism>
<proteinExistence type="predicted"/>